<comment type="caution">
    <text evidence="1">The sequence shown here is derived from an EMBL/GenBank/DDBJ whole genome shotgun (WGS) entry which is preliminary data.</text>
</comment>
<sequence length="981" mass="110335">MRVRWPLNFSPFLRFKELRSLDLSWNFIDDTIVSTGSDKVSILTKLKILNLMDNYFNGSLITSLIAHHSLETLDLSWNFLPGSIEGCKSLVRLERLESISLACNNFNKSIISCLSFLPSLKILDLSYSDNLGSSFPMEGTMSNLMHLNLDGNDFFSVDDIMSSMTAFPSLRFFSLEDCFLEGRLFANEVPKLPYLEVLLLSHNQFNGTLPMEALASFHRLKVLDLSNNNFIGSIPSTIKSLSSLKVVSFAYNKLNGSLPDHGSFFLLAGLCELKKLNELDLRDNMFVGNLPKCFKMQSSLKFFDISLNQFTGTLSPSLIDNLISLEYVDFSHNKFEGSFSFSSFSNHTKLEVIVFISDNDKFEVETEEPIGWTPMFQLEVLVLSNCKINRHKGSVIPGFLHHQHKLKKLDMSHNFLEGQLPSWLIKNNTMLEVLNLRDNSLANILCMSFYRNPNTRWLDISGNRIKGIIPKDIQKFLPYITHLNLSRNSLYGEIPSSIGDLGELEILDLSHNELSGEVPTGLFTNLVLLKLSNNSLHGEVLSGNLSSGYLRRLYLDSNFFTGTIGNKNNKMSIFPNLSLLDISNNRFTGLIPAWISNMSYLSKLAVRNNSLGGPFPCGATSLSFLDISQNHFTRTIPSCLNVKGLEHLHLGVNKFTGSIPDSFCNLTKVLTLDIGKNYLSGWIPKFIGELSNLRILLLGKNNFSGSIPKQLCQLSNASLIDLSGNSLTGTIPSCLQNITGPSYQAEMQDNLKWNYGLSSYIYRRVLDKHLSSGGDNFMITVQDEVMFTTKTLSLNYKGDVLDIMSGLDLSCNKLTGDIPEELGLLTEFRVLNLSFNHLTGTIPVNFSNLVNIESLDLSSNNLTGNVPIELIKLNYLAFFNVSYNNLSGRLPELKAQFSTFTKESYEGNPLLCGPPLEKDCMNESYVIHPSNEDRSDEKWYDIDMVSFYGGCGSTWFVFMLGFVALVYVNLHWRKRWLDFII</sequence>
<accession>A0ACB9FSA0</accession>
<protein>
    <submittedName>
        <fullName evidence="1">Uncharacterized protein</fullName>
    </submittedName>
</protein>
<proteinExistence type="predicted"/>
<evidence type="ECO:0000313" key="1">
    <source>
        <dbReference type="EMBL" id="KAI3773442.1"/>
    </source>
</evidence>
<dbReference type="Proteomes" id="UP001056120">
    <property type="component" value="Linkage Group LG16"/>
</dbReference>
<keyword evidence="2" id="KW-1185">Reference proteome</keyword>
<evidence type="ECO:0000313" key="2">
    <source>
        <dbReference type="Proteomes" id="UP001056120"/>
    </source>
</evidence>
<reference evidence="1 2" key="2">
    <citation type="journal article" date="2022" name="Mol. Ecol. Resour.">
        <title>The genomes of chicory, endive, great burdock and yacon provide insights into Asteraceae paleo-polyploidization history and plant inulin production.</title>
        <authorList>
            <person name="Fan W."/>
            <person name="Wang S."/>
            <person name="Wang H."/>
            <person name="Wang A."/>
            <person name="Jiang F."/>
            <person name="Liu H."/>
            <person name="Zhao H."/>
            <person name="Xu D."/>
            <person name="Zhang Y."/>
        </authorList>
    </citation>
    <scope>NUCLEOTIDE SEQUENCE [LARGE SCALE GENOMIC DNA]</scope>
    <source>
        <strain evidence="2">cv. Yunnan</strain>
        <tissue evidence="1">Leaves</tissue>
    </source>
</reference>
<dbReference type="EMBL" id="CM042033">
    <property type="protein sequence ID" value="KAI3773442.1"/>
    <property type="molecule type" value="Genomic_DNA"/>
</dbReference>
<organism evidence="1 2">
    <name type="scientific">Smallanthus sonchifolius</name>
    <dbReference type="NCBI Taxonomy" id="185202"/>
    <lineage>
        <taxon>Eukaryota</taxon>
        <taxon>Viridiplantae</taxon>
        <taxon>Streptophyta</taxon>
        <taxon>Embryophyta</taxon>
        <taxon>Tracheophyta</taxon>
        <taxon>Spermatophyta</taxon>
        <taxon>Magnoliopsida</taxon>
        <taxon>eudicotyledons</taxon>
        <taxon>Gunneridae</taxon>
        <taxon>Pentapetalae</taxon>
        <taxon>asterids</taxon>
        <taxon>campanulids</taxon>
        <taxon>Asterales</taxon>
        <taxon>Asteraceae</taxon>
        <taxon>Asteroideae</taxon>
        <taxon>Heliantheae alliance</taxon>
        <taxon>Millerieae</taxon>
        <taxon>Smallanthus</taxon>
    </lineage>
</organism>
<gene>
    <name evidence="1" type="ORF">L1987_47971</name>
</gene>
<reference evidence="2" key="1">
    <citation type="journal article" date="2022" name="Mol. Ecol. Resour.">
        <title>The genomes of chicory, endive, great burdock and yacon provide insights into Asteraceae palaeo-polyploidization history and plant inulin production.</title>
        <authorList>
            <person name="Fan W."/>
            <person name="Wang S."/>
            <person name="Wang H."/>
            <person name="Wang A."/>
            <person name="Jiang F."/>
            <person name="Liu H."/>
            <person name="Zhao H."/>
            <person name="Xu D."/>
            <person name="Zhang Y."/>
        </authorList>
    </citation>
    <scope>NUCLEOTIDE SEQUENCE [LARGE SCALE GENOMIC DNA]</scope>
    <source>
        <strain evidence="2">cv. Yunnan</strain>
    </source>
</reference>
<name>A0ACB9FSA0_9ASTR</name>